<dbReference type="PANTHER" id="PTHR42916">
    <property type="entry name" value="2-SUCCINYL-5-ENOLPYRUVYL-6-HYDROXY-3-CYCLOHEXENE-1-CARBOXYLATE SYNTHASE"/>
    <property type="match status" value="1"/>
</dbReference>
<keyword evidence="1 7" id="KW-0474">Menaquinone biosynthesis</keyword>
<evidence type="ECO:0000256" key="5">
    <source>
        <dbReference type="ARBA" id="ARBA00023052"/>
    </source>
</evidence>
<reference evidence="10 11" key="1">
    <citation type="journal article" date="2020" name="Microorganisms">
        <title>Osmotic Adaptation and Compatible Solute Biosynthesis of Phototrophic Bacteria as Revealed from Genome Analyses.</title>
        <authorList>
            <person name="Imhoff J.F."/>
            <person name="Rahn T."/>
            <person name="Kunzel S."/>
            <person name="Keller A."/>
            <person name="Neulinger S.C."/>
        </authorList>
    </citation>
    <scope>NUCLEOTIDE SEQUENCE [LARGE SCALE GENOMIC DNA]</scope>
    <source>
        <strain evidence="10 11">DSM 6210</strain>
    </source>
</reference>
<comment type="pathway">
    <text evidence="7">Quinol/quinone metabolism; menaquinone biosynthesis.</text>
</comment>
<feature type="domain" description="Menaquinone biosynthesis protein MenD middle" evidence="9">
    <location>
        <begin position="222"/>
        <end position="396"/>
    </location>
</feature>
<organism evidence="10 11">
    <name type="scientific">Thiohalocapsa halophila</name>
    <dbReference type="NCBI Taxonomy" id="69359"/>
    <lineage>
        <taxon>Bacteria</taxon>
        <taxon>Pseudomonadati</taxon>
        <taxon>Pseudomonadota</taxon>
        <taxon>Gammaproteobacteria</taxon>
        <taxon>Chromatiales</taxon>
        <taxon>Chromatiaceae</taxon>
        <taxon>Thiohalocapsa</taxon>
    </lineage>
</organism>
<keyword evidence="6 7" id="KW-0464">Manganese</keyword>
<sequence length="577" mass="59707">MTESDTGCLNLRWAAALLAGLTAGGVSSLVLSPGSRSTPLVIAAQRSTGLALIPILDERSAGFFALGAARAANRPVALLATSGSAPAHWYPAVVEASESGVPLVLLSADRPPTLRGFGANQTIDQTRLFGAFAREAHDPGLPRVDQAALAAIAALGRRAAAVAAGPRPGPVQINLPFEEPLVPAGDCTEAVPAGVTASAIPRGWAEDGAAGSSLTPIALPPGRGLVVVGPGRFGAELPAALRHAAHRLALPVLADPLSGLRFGPAADAVLCNYDALLRNADAARALRPDWVLRFGGAPVSKVLGQWLAGIPALLVDPAGGWRDPEHGVLRRLVAEPASVCAALSPGGAPDTAWATRWRQADQKVGALAETHLNAAPWCEAQVIRTLLAHLPAGEALLCANSLPIRQLDAWSGTRTEPLRLHGNRGASGIDGQLSTLAGLNHAARAGEGPPCWALLGDLSAVHDLSGWLLAEHLRRPVVVINNAGGRIFDYLPQHGLPDFARLWRTPVAPDFGRLAGTFGFVHRRISGADALAQALDAATAAETSSPARRPLLEVCIDAHASRSVHRGLWDAVAAMSL</sequence>
<dbReference type="Gene3D" id="3.40.50.1220">
    <property type="entry name" value="TPP-binding domain"/>
    <property type="match status" value="1"/>
</dbReference>
<evidence type="ECO:0000259" key="8">
    <source>
        <dbReference type="Pfam" id="PF02776"/>
    </source>
</evidence>
<dbReference type="CDD" id="cd02009">
    <property type="entry name" value="TPP_SHCHC_synthase"/>
    <property type="match status" value="1"/>
</dbReference>
<evidence type="ECO:0000256" key="4">
    <source>
        <dbReference type="ARBA" id="ARBA00022842"/>
    </source>
</evidence>
<keyword evidence="4 7" id="KW-0460">Magnesium</keyword>
<comment type="cofactor">
    <cofactor evidence="7">
        <name>Mg(2+)</name>
        <dbReference type="ChEBI" id="CHEBI:18420"/>
    </cofactor>
    <cofactor evidence="7">
        <name>Mn(2+)</name>
        <dbReference type="ChEBI" id="CHEBI:29035"/>
    </cofactor>
</comment>
<comment type="cofactor">
    <cofactor evidence="7">
        <name>thiamine diphosphate</name>
        <dbReference type="ChEBI" id="CHEBI:58937"/>
    </cofactor>
    <text evidence="7">Binds 1 thiamine pyrophosphate per subunit.</text>
</comment>
<keyword evidence="11" id="KW-1185">Reference proteome</keyword>
<dbReference type="Gene3D" id="3.40.50.970">
    <property type="match status" value="2"/>
</dbReference>
<dbReference type="InterPro" id="IPR032264">
    <property type="entry name" value="MenD_middle"/>
</dbReference>
<evidence type="ECO:0000256" key="7">
    <source>
        <dbReference type="HAMAP-Rule" id="MF_01659"/>
    </source>
</evidence>
<dbReference type="Pfam" id="PF02776">
    <property type="entry name" value="TPP_enzyme_N"/>
    <property type="match status" value="1"/>
</dbReference>
<comment type="function">
    <text evidence="7">Catalyzes the thiamine diphosphate-dependent decarboxylation of 2-oxoglutarate and the subsequent addition of the resulting succinic semialdehyde-thiamine pyrophosphate anion to isochorismate to yield 2-succinyl-5-enolpyruvyl-6-hydroxy-3-cyclohexene-1-carboxylate (SEPHCHC).</text>
</comment>
<comment type="caution">
    <text evidence="10">The sequence shown here is derived from an EMBL/GenBank/DDBJ whole genome shotgun (WGS) entry which is preliminary data.</text>
</comment>
<evidence type="ECO:0000313" key="11">
    <source>
        <dbReference type="Proteomes" id="UP000748752"/>
    </source>
</evidence>
<feature type="domain" description="Thiamine pyrophosphate enzyme N-terminal TPP-binding" evidence="8">
    <location>
        <begin position="14"/>
        <end position="127"/>
    </location>
</feature>
<dbReference type="InterPro" id="IPR004433">
    <property type="entry name" value="MenaQ_synth_MenD"/>
</dbReference>
<protein>
    <recommendedName>
        <fullName evidence="7">2-succinyl-5-enolpyruvyl-6-hydroxy-3-cyclohexene-1-carboxylate synthase</fullName>
        <shortName evidence="7">SEPHCHC synthase</shortName>
        <ecNumber evidence="7">2.2.1.9</ecNumber>
    </recommendedName>
    <alternativeName>
        <fullName evidence="7">Menaquinone biosynthesis protein MenD</fullName>
    </alternativeName>
</protein>
<evidence type="ECO:0000259" key="9">
    <source>
        <dbReference type="Pfam" id="PF16582"/>
    </source>
</evidence>
<dbReference type="Proteomes" id="UP000748752">
    <property type="component" value="Unassembled WGS sequence"/>
</dbReference>
<dbReference type="InterPro" id="IPR012001">
    <property type="entry name" value="Thiamin_PyroP_enz_TPP-bd_dom"/>
</dbReference>
<dbReference type="PIRSF" id="PIRSF004983">
    <property type="entry name" value="MenD"/>
    <property type="match status" value="1"/>
</dbReference>
<comment type="catalytic activity">
    <reaction evidence="7">
        <text>isochorismate + 2-oxoglutarate + H(+) = 5-enolpyruvoyl-6-hydroxy-2-succinyl-cyclohex-3-ene-1-carboxylate + CO2</text>
        <dbReference type="Rhea" id="RHEA:25593"/>
        <dbReference type="ChEBI" id="CHEBI:15378"/>
        <dbReference type="ChEBI" id="CHEBI:16526"/>
        <dbReference type="ChEBI" id="CHEBI:16810"/>
        <dbReference type="ChEBI" id="CHEBI:29780"/>
        <dbReference type="ChEBI" id="CHEBI:58818"/>
        <dbReference type="EC" id="2.2.1.9"/>
    </reaction>
</comment>
<comment type="similarity">
    <text evidence="7">Belongs to the TPP enzyme family. MenD subfamily.</text>
</comment>
<evidence type="ECO:0000256" key="1">
    <source>
        <dbReference type="ARBA" id="ARBA00022428"/>
    </source>
</evidence>
<proteinExistence type="inferred from homology"/>
<dbReference type="HAMAP" id="MF_01659">
    <property type="entry name" value="MenD"/>
    <property type="match status" value="1"/>
</dbReference>
<keyword evidence="2 7" id="KW-0808">Transferase</keyword>
<dbReference type="EMBL" id="NRRV01000041">
    <property type="protein sequence ID" value="MBK1632194.1"/>
    <property type="molecule type" value="Genomic_DNA"/>
</dbReference>
<keyword evidence="5 7" id="KW-0786">Thiamine pyrophosphate</keyword>
<evidence type="ECO:0000256" key="6">
    <source>
        <dbReference type="ARBA" id="ARBA00023211"/>
    </source>
</evidence>
<dbReference type="InterPro" id="IPR029061">
    <property type="entry name" value="THDP-binding"/>
</dbReference>
<evidence type="ECO:0000256" key="2">
    <source>
        <dbReference type="ARBA" id="ARBA00022679"/>
    </source>
</evidence>
<dbReference type="NCBIfam" id="TIGR00173">
    <property type="entry name" value="menD"/>
    <property type="match status" value="1"/>
</dbReference>
<dbReference type="RefSeq" id="WP_200239529.1">
    <property type="nucleotide sequence ID" value="NZ_NRRV01000041.1"/>
</dbReference>
<accession>A0ABS1CJU3</accession>
<evidence type="ECO:0000256" key="3">
    <source>
        <dbReference type="ARBA" id="ARBA00022723"/>
    </source>
</evidence>
<dbReference type="CDD" id="cd07037">
    <property type="entry name" value="TPP_PYR_MenD"/>
    <property type="match status" value="1"/>
</dbReference>
<dbReference type="SUPFAM" id="SSF52518">
    <property type="entry name" value="Thiamin diphosphate-binding fold (THDP-binding)"/>
    <property type="match status" value="2"/>
</dbReference>
<keyword evidence="3 7" id="KW-0479">Metal-binding</keyword>
<gene>
    <name evidence="7" type="primary">menD</name>
    <name evidence="10" type="ORF">CKO31_15900</name>
</gene>
<dbReference type="PANTHER" id="PTHR42916:SF1">
    <property type="entry name" value="PROTEIN PHYLLO, CHLOROPLASTIC"/>
    <property type="match status" value="1"/>
</dbReference>
<dbReference type="EC" id="2.2.1.9" evidence="7"/>
<comment type="subunit">
    <text evidence="7">Homodimer.</text>
</comment>
<name>A0ABS1CJU3_9GAMM</name>
<comment type="pathway">
    <text evidence="7">Quinol/quinone metabolism; 1,4-dihydroxy-2-naphthoate biosynthesis; 1,4-dihydroxy-2-naphthoate from chorismate: step 2/7.</text>
</comment>
<evidence type="ECO:0000313" key="10">
    <source>
        <dbReference type="EMBL" id="MBK1632194.1"/>
    </source>
</evidence>
<dbReference type="Pfam" id="PF16582">
    <property type="entry name" value="TPP_enzyme_M_2"/>
    <property type="match status" value="1"/>
</dbReference>